<keyword evidence="3" id="KW-0732">Signal</keyword>
<dbReference type="InterPro" id="IPR011001">
    <property type="entry name" value="Saposin-like"/>
</dbReference>
<dbReference type="Pfam" id="PF02199">
    <property type="entry name" value="SapA"/>
    <property type="match status" value="1"/>
</dbReference>
<dbReference type="VEuPathDB" id="VectorBase:SSCA008560"/>
<dbReference type="GO" id="GO:0006665">
    <property type="term" value="P:sphingolipid metabolic process"/>
    <property type="evidence" value="ECO:0007669"/>
    <property type="project" value="InterPro"/>
</dbReference>
<dbReference type="InterPro" id="IPR003119">
    <property type="entry name" value="SAP_A"/>
</dbReference>
<dbReference type="SMR" id="A0A131ZTP8"/>
<evidence type="ECO:0000256" key="6">
    <source>
        <dbReference type="ARBA" id="ARBA00023180"/>
    </source>
</evidence>
<accession>A0A131ZTP8</accession>
<dbReference type="Gene3D" id="1.10.225.10">
    <property type="entry name" value="Saposin-like"/>
    <property type="match status" value="5"/>
</dbReference>
<comment type="subcellular location">
    <subcellularLocation>
        <location evidence="1">Secreted</location>
    </subcellularLocation>
</comment>
<dbReference type="InterPro" id="IPR051428">
    <property type="entry name" value="Sphingo_Act-Surfact_Prot"/>
</dbReference>
<keyword evidence="4" id="KW-0677">Repeat</keyword>
<dbReference type="AlphaFoldDB" id="A0A131ZTP8"/>
<evidence type="ECO:0000256" key="2">
    <source>
        <dbReference type="ARBA" id="ARBA00022525"/>
    </source>
</evidence>
<evidence type="ECO:0000313" key="7">
    <source>
        <dbReference type="EMBL" id="KPL93614.1"/>
    </source>
</evidence>
<evidence type="ECO:0000256" key="3">
    <source>
        <dbReference type="ARBA" id="ARBA00022729"/>
    </source>
</evidence>
<evidence type="ECO:0000256" key="4">
    <source>
        <dbReference type="ARBA" id="ARBA00022737"/>
    </source>
</evidence>
<dbReference type="GO" id="GO:0016020">
    <property type="term" value="C:membrane"/>
    <property type="evidence" value="ECO:0007669"/>
    <property type="project" value="GOC"/>
</dbReference>
<dbReference type="OrthoDB" id="69496at2759"/>
<dbReference type="PANTHER" id="PTHR11480">
    <property type="entry name" value="SAPOSIN-RELATED"/>
    <property type="match status" value="1"/>
</dbReference>
<dbReference type="PROSITE" id="PS51110">
    <property type="entry name" value="SAP_A"/>
    <property type="match status" value="1"/>
</dbReference>
<proteinExistence type="predicted"/>
<dbReference type="InterPro" id="IPR008139">
    <property type="entry name" value="SaposinB_dom"/>
</dbReference>
<dbReference type="PROSITE" id="PS50015">
    <property type="entry name" value="SAP_B"/>
    <property type="match status" value="5"/>
</dbReference>
<dbReference type="GO" id="GO:0005764">
    <property type="term" value="C:lysosome"/>
    <property type="evidence" value="ECO:0007669"/>
    <property type="project" value="InterPro"/>
</dbReference>
<reference evidence="7 8" key="1">
    <citation type="journal article" date="2015" name="Parasit. Vectors">
        <title>Draft genome of the scabies mite.</title>
        <authorList>
            <person name="Rider S.D.Jr."/>
            <person name="Morgan M.S."/>
            <person name="Arlian L.G."/>
        </authorList>
    </citation>
    <scope>NUCLEOTIDE SEQUENCE [LARGE SCALE GENOMIC DNA]</scope>
    <source>
        <strain evidence="7">Arlian Lab</strain>
    </source>
</reference>
<comment type="caution">
    <text evidence="7">The sequence shown here is derived from an EMBL/GenBank/DDBJ whole genome shotgun (WGS) entry which is preliminary data.</text>
</comment>
<evidence type="ECO:0000313" key="8">
    <source>
        <dbReference type="Proteomes" id="UP000616769"/>
    </source>
</evidence>
<dbReference type="Pfam" id="PF03489">
    <property type="entry name" value="SapB_2"/>
    <property type="match status" value="3"/>
</dbReference>
<gene>
    <name evidence="7" type="ORF">QR98_0000740</name>
</gene>
<protein>
    <submittedName>
        <fullName evidence="7">Saposin-like protein</fullName>
    </submittedName>
</protein>
<evidence type="ECO:0000256" key="5">
    <source>
        <dbReference type="ARBA" id="ARBA00023157"/>
    </source>
</evidence>
<keyword evidence="5" id="KW-1015">Disulfide bond</keyword>
<dbReference type="Pfam" id="PF05184">
    <property type="entry name" value="SapB_1"/>
    <property type="match status" value="1"/>
</dbReference>
<dbReference type="InterPro" id="IPR008373">
    <property type="entry name" value="Saposin"/>
</dbReference>
<keyword evidence="2" id="KW-0964">Secreted</keyword>
<dbReference type="GO" id="GO:0005576">
    <property type="term" value="C:extracellular region"/>
    <property type="evidence" value="ECO:0007669"/>
    <property type="project" value="UniProtKB-SubCell"/>
</dbReference>
<evidence type="ECO:0000256" key="1">
    <source>
        <dbReference type="ARBA" id="ARBA00004613"/>
    </source>
</evidence>
<dbReference type="SMART" id="SM00162">
    <property type="entry name" value="SAPA"/>
    <property type="match status" value="1"/>
</dbReference>
<name>A0A131ZTP8_SARSC</name>
<dbReference type="SMART" id="SM00741">
    <property type="entry name" value="SapB"/>
    <property type="match status" value="5"/>
</dbReference>
<dbReference type="InterPro" id="IPR008138">
    <property type="entry name" value="SapB_2"/>
</dbReference>
<organism evidence="7 8">
    <name type="scientific">Sarcoptes scabiei</name>
    <name type="common">Itch mite</name>
    <name type="synonym">Acarus scabiei</name>
    <dbReference type="NCBI Taxonomy" id="52283"/>
    <lineage>
        <taxon>Eukaryota</taxon>
        <taxon>Metazoa</taxon>
        <taxon>Ecdysozoa</taxon>
        <taxon>Arthropoda</taxon>
        <taxon>Chelicerata</taxon>
        <taxon>Arachnida</taxon>
        <taxon>Acari</taxon>
        <taxon>Acariformes</taxon>
        <taxon>Sarcoptiformes</taxon>
        <taxon>Astigmata</taxon>
        <taxon>Psoroptidia</taxon>
        <taxon>Sarcoptoidea</taxon>
        <taxon>Sarcoptidae</taxon>
        <taxon>Sarcoptinae</taxon>
        <taxon>Sarcoptes</taxon>
    </lineage>
</organism>
<dbReference type="PRINTS" id="PR01797">
    <property type="entry name" value="SAPOSIN"/>
</dbReference>
<dbReference type="InterPro" id="IPR007856">
    <property type="entry name" value="SapB_1"/>
</dbReference>
<dbReference type="PANTHER" id="PTHR11480:SF3">
    <property type="entry name" value="BCDNA.GH08312"/>
    <property type="match status" value="1"/>
</dbReference>
<dbReference type="Proteomes" id="UP000616769">
    <property type="component" value="Unassembled WGS sequence"/>
</dbReference>
<dbReference type="EMBL" id="JXLN01000002">
    <property type="protein sequence ID" value="KPL93614.1"/>
    <property type="molecule type" value="Genomic_DNA"/>
</dbReference>
<sequence>MRLLILITILVPFLKGSNCMVDEQVLQKSLGDQQCEACNKWSNFIWNLTTQIDSKVVSSIKKLCLEYSTLPEDQNEAYCNKTIDRLLQFLLERWNKDQICEDIGACPPSKHIRDSNTYVNGPEDCKYCIYVNKQIKELIVGGPTEIEFKRHIEFACRYLGGFKNECLQMVDQYIDILFDFLRANYDPVKFCSSLKVCSTQTKNVDQVFLPSANELLNILPVDFPAPKSDSIKSRSKDDCMLCKKLVDIIHDALQNNDTVEQIVNVLEEVCRILPSSKRSKCENIIANYAHQLIQILTQDIDADTACILVGLCSNNPTINPISKRNSFCLECELIAHFIQNEIYSYNNEEQIEQFIKHHLCNRLSFVVQPTNCQAFIDQYGAMIMQTIAQEVFNPDVLCFKELKLCNRAKIHVIQPEEKNKCDLCQSIVENLSNITQNELILSSLASNVCSKKNMSTLECLKFLDDFGGSLVDSLDRYDSAKLICESIDICLNTKKVHLLGGHKCTFGPSYWCHSVSHANACKAFKYCHEKIWSPN</sequence>
<dbReference type="SUPFAM" id="SSF47862">
    <property type="entry name" value="Saposin"/>
    <property type="match status" value="5"/>
</dbReference>
<keyword evidence="6" id="KW-0325">Glycoprotein</keyword>